<protein>
    <submittedName>
        <fullName evidence="2">Lipase family protein</fullName>
    </submittedName>
</protein>
<evidence type="ECO:0000313" key="2">
    <source>
        <dbReference type="EMBL" id="MFH8546639.1"/>
    </source>
</evidence>
<dbReference type="PANTHER" id="PTHR34853">
    <property type="match status" value="1"/>
</dbReference>
<dbReference type="RefSeq" id="WP_397712328.1">
    <property type="nucleotide sequence ID" value="NZ_JBIRGN010000003.1"/>
</dbReference>
<comment type="caution">
    <text evidence="2">The sequence shown here is derived from an EMBL/GenBank/DDBJ whole genome shotgun (WGS) entry which is preliminary data.</text>
</comment>
<dbReference type="Proteomes" id="UP001610818">
    <property type="component" value="Unassembled WGS sequence"/>
</dbReference>
<sequence>MPWPRAKRKKRLLALTAALALAGTGLGVPALTAGAAAAPDTSAACDAPDARIYQVPASVPSDPGSVIACRATALPHVPGNVPMRAWKVQYSSKDNAGKPVAVSGTVAVPDSRWTGRGSRPVVAFNPGTLGLGPQCAFSKQLAGAFQDEYEGENIAALLKAGYAVAATDGAGYLDGQTHPYVSGADAGHALLDIVRSASAIPGSGIDPAAKVGLWGYSEGGAASLWAAQLAASYAPELDIVGDASGGVPGDLKVVAKSLNGSPFAGFLVDAVLGLSSSHPRMPFEELMNEQGKETLKKARSHCLLGTISTLAGQRIEDNTKDGLSLEQLYALKGTDGRTWGQVVDEQKLGAGIGRAGSGATYEIGFPVLQYRGALEEVVPIETEDATRKAYCEADITTRWKVYPGEHLTTDQLAKDDTVKWLGDRFEGKPEFGNCLLP</sequence>
<dbReference type="InterPro" id="IPR029058">
    <property type="entry name" value="AB_hydrolase_fold"/>
</dbReference>
<feature type="chain" id="PRO_5047542867" evidence="1">
    <location>
        <begin position="23"/>
        <end position="437"/>
    </location>
</feature>
<dbReference type="Gene3D" id="3.40.50.1820">
    <property type="entry name" value="alpha/beta hydrolase"/>
    <property type="match status" value="1"/>
</dbReference>
<reference evidence="2 3" key="1">
    <citation type="submission" date="2024-10" db="EMBL/GenBank/DDBJ databases">
        <title>The Natural Products Discovery Center: Release of the First 8490 Sequenced Strains for Exploring Actinobacteria Biosynthetic Diversity.</title>
        <authorList>
            <person name="Kalkreuter E."/>
            <person name="Kautsar S.A."/>
            <person name="Yang D."/>
            <person name="Bader C.D."/>
            <person name="Teijaro C.N."/>
            <person name="Fluegel L."/>
            <person name="Davis C.M."/>
            <person name="Simpson J.R."/>
            <person name="Lauterbach L."/>
            <person name="Steele A.D."/>
            <person name="Gui C."/>
            <person name="Meng S."/>
            <person name="Li G."/>
            <person name="Viehrig K."/>
            <person name="Ye F."/>
            <person name="Su P."/>
            <person name="Kiefer A.F."/>
            <person name="Nichols A."/>
            <person name="Cepeda A.J."/>
            <person name="Yan W."/>
            <person name="Fan B."/>
            <person name="Jiang Y."/>
            <person name="Adhikari A."/>
            <person name="Zheng C.-J."/>
            <person name="Schuster L."/>
            <person name="Cowan T.M."/>
            <person name="Smanski M.J."/>
            <person name="Chevrette M.G."/>
            <person name="De Carvalho L.P.S."/>
            <person name="Shen B."/>
        </authorList>
    </citation>
    <scope>NUCLEOTIDE SEQUENCE [LARGE SCALE GENOMIC DNA]</scope>
    <source>
        <strain evidence="2 3">NPDC017990</strain>
    </source>
</reference>
<dbReference type="PANTHER" id="PTHR34853:SF1">
    <property type="entry name" value="LIPASE 5"/>
    <property type="match status" value="1"/>
</dbReference>
<keyword evidence="1" id="KW-0732">Signal</keyword>
<dbReference type="PIRSF" id="PIRSF029171">
    <property type="entry name" value="Esterase_LipA"/>
    <property type="match status" value="1"/>
</dbReference>
<dbReference type="Gene3D" id="1.10.260.130">
    <property type="match status" value="1"/>
</dbReference>
<accession>A0ABW7QQY0</accession>
<evidence type="ECO:0000256" key="1">
    <source>
        <dbReference type="SAM" id="SignalP"/>
    </source>
</evidence>
<dbReference type="Pfam" id="PF03583">
    <property type="entry name" value="LIP"/>
    <property type="match status" value="1"/>
</dbReference>
<feature type="signal peptide" evidence="1">
    <location>
        <begin position="1"/>
        <end position="22"/>
    </location>
</feature>
<dbReference type="EMBL" id="JBIRGQ010000003">
    <property type="protein sequence ID" value="MFH8546639.1"/>
    <property type="molecule type" value="Genomic_DNA"/>
</dbReference>
<name>A0ABW7QQY0_9ACTN</name>
<organism evidence="2 3">
    <name type="scientific">Streptomyces longisporoflavus</name>
    <dbReference type="NCBI Taxonomy" id="28044"/>
    <lineage>
        <taxon>Bacteria</taxon>
        <taxon>Bacillati</taxon>
        <taxon>Actinomycetota</taxon>
        <taxon>Actinomycetes</taxon>
        <taxon>Kitasatosporales</taxon>
        <taxon>Streptomycetaceae</taxon>
        <taxon>Streptomyces</taxon>
    </lineage>
</organism>
<gene>
    <name evidence="2" type="ORF">ACH4F9_16690</name>
</gene>
<keyword evidence="3" id="KW-1185">Reference proteome</keyword>
<proteinExistence type="predicted"/>
<evidence type="ECO:0000313" key="3">
    <source>
        <dbReference type="Proteomes" id="UP001610818"/>
    </source>
</evidence>
<dbReference type="InterPro" id="IPR005152">
    <property type="entry name" value="Lipase_secreted"/>
</dbReference>
<dbReference type="SUPFAM" id="SSF53474">
    <property type="entry name" value="alpha/beta-Hydrolases"/>
    <property type="match status" value="1"/>
</dbReference>